<sequence>MRDVLQGSCFLNDSEARLVLKLAIHLQTQKYSAERPSVAVRGWKGVGEKEKKKQSKHRILPLLAFKTSLLFLLLSSPSKINGVIKKEAHPSVVDILGSPFGAVKLPT</sequence>
<keyword evidence="2" id="KW-1185">Reference proteome</keyword>
<organism evidence="1 2">
    <name type="scientific">Ameca splendens</name>
    <dbReference type="NCBI Taxonomy" id="208324"/>
    <lineage>
        <taxon>Eukaryota</taxon>
        <taxon>Metazoa</taxon>
        <taxon>Chordata</taxon>
        <taxon>Craniata</taxon>
        <taxon>Vertebrata</taxon>
        <taxon>Euteleostomi</taxon>
        <taxon>Actinopterygii</taxon>
        <taxon>Neopterygii</taxon>
        <taxon>Teleostei</taxon>
        <taxon>Neoteleostei</taxon>
        <taxon>Acanthomorphata</taxon>
        <taxon>Ovalentaria</taxon>
        <taxon>Atherinomorphae</taxon>
        <taxon>Cyprinodontiformes</taxon>
        <taxon>Goodeidae</taxon>
        <taxon>Ameca</taxon>
    </lineage>
</organism>
<accession>A0ABV0ZWD6</accession>
<gene>
    <name evidence="1" type="ORF">AMECASPLE_008976</name>
</gene>
<evidence type="ECO:0000313" key="1">
    <source>
        <dbReference type="EMBL" id="MEQ2310450.1"/>
    </source>
</evidence>
<comment type="caution">
    <text evidence="1">The sequence shown here is derived from an EMBL/GenBank/DDBJ whole genome shotgun (WGS) entry which is preliminary data.</text>
</comment>
<proteinExistence type="predicted"/>
<evidence type="ECO:0000313" key="2">
    <source>
        <dbReference type="Proteomes" id="UP001469553"/>
    </source>
</evidence>
<name>A0ABV0ZWD6_9TELE</name>
<dbReference type="Proteomes" id="UP001469553">
    <property type="component" value="Unassembled WGS sequence"/>
</dbReference>
<dbReference type="EMBL" id="JAHRIP010075727">
    <property type="protein sequence ID" value="MEQ2310450.1"/>
    <property type="molecule type" value="Genomic_DNA"/>
</dbReference>
<protein>
    <submittedName>
        <fullName evidence="1">Uncharacterized protein</fullName>
    </submittedName>
</protein>
<reference evidence="1 2" key="1">
    <citation type="submission" date="2021-06" db="EMBL/GenBank/DDBJ databases">
        <authorList>
            <person name="Palmer J.M."/>
        </authorList>
    </citation>
    <scope>NUCLEOTIDE SEQUENCE [LARGE SCALE GENOMIC DNA]</scope>
    <source>
        <strain evidence="1 2">AS_MEX2019</strain>
        <tissue evidence="1">Muscle</tissue>
    </source>
</reference>